<reference evidence="1 2" key="1">
    <citation type="journal article" date="2016" name="Nat. Commun.">
        <title>Thousands of microbial genomes shed light on interconnected biogeochemical processes in an aquifer system.</title>
        <authorList>
            <person name="Anantharaman K."/>
            <person name="Brown C.T."/>
            <person name="Hug L.A."/>
            <person name="Sharon I."/>
            <person name="Castelle C.J."/>
            <person name="Probst A.J."/>
            <person name="Thomas B.C."/>
            <person name="Singh A."/>
            <person name="Wilkins M.J."/>
            <person name="Karaoz U."/>
            <person name="Brodie E.L."/>
            <person name="Williams K.H."/>
            <person name="Hubbard S.S."/>
            <person name="Banfield J.F."/>
        </authorList>
    </citation>
    <scope>NUCLEOTIDE SEQUENCE [LARGE SCALE GENOMIC DNA]</scope>
</reference>
<dbReference type="Proteomes" id="UP000177610">
    <property type="component" value="Unassembled WGS sequence"/>
</dbReference>
<organism evidence="1 2">
    <name type="scientific">Candidatus Doudnabacteria bacterium RIFCSPHIGHO2_01_FULL_41_86</name>
    <dbReference type="NCBI Taxonomy" id="1817821"/>
    <lineage>
        <taxon>Bacteria</taxon>
        <taxon>Candidatus Doudnaibacteriota</taxon>
    </lineage>
</organism>
<sequence>MPESRHILPLEEFEQQQFETYIRERKLDPQVILESQDPAMKELVQQARRFASNQLATAESRHQLLRRIHG</sequence>
<evidence type="ECO:0000313" key="1">
    <source>
        <dbReference type="EMBL" id="OGE74161.1"/>
    </source>
</evidence>
<name>A0A1F5N8Y6_9BACT</name>
<dbReference type="AlphaFoldDB" id="A0A1F5N8Y6"/>
<accession>A0A1F5N8Y6</accession>
<dbReference type="STRING" id="1817821.A2717_01265"/>
<comment type="caution">
    <text evidence="1">The sequence shown here is derived from an EMBL/GenBank/DDBJ whole genome shotgun (WGS) entry which is preliminary data.</text>
</comment>
<gene>
    <name evidence="1" type="ORF">A2717_01265</name>
</gene>
<evidence type="ECO:0000313" key="2">
    <source>
        <dbReference type="Proteomes" id="UP000177610"/>
    </source>
</evidence>
<dbReference type="EMBL" id="MFEH01000001">
    <property type="protein sequence ID" value="OGE74161.1"/>
    <property type="molecule type" value="Genomic_DNA"/>
</dbReference>
<protein>
    <submittedName>
        <fullName evidence="1">Uncharacterized protein</fullName>
    </submittedName>
</protein>
<proteinExistence type="predicted"/>